<dbReference type="PANTHER" id="PTHR24320:SF282">
    <property type="entry name" value="WW DOMAIN-CONTAINING OXIDOREDUCTASE"/>
    <property type="match status" value="1"/>
</dbReference>
<dbReference type="AlphaFoldDB" id="A0AAD9S0P7"/>
<dbReference type="Pfam" id="PF00106">
    <property type="entry name" value="adh_short"/>
    <property type="match status" value="1"/>
</dbReference>
<dbReference type="InterPro" id="IPR036291">
    <property type="entry name" value="NAD(P)-bd_dom_sf"/>
</dbReference>
<comment type="caution">
    <text evidence="4">The sequence shown here is derived from an EMBL/GenBank/DDBJ whole genome shotgun (WGS) entry which is preliminary data.</text>
</comment>
<dbReference type="InterPro" id="IPR002347">
    <property type="entry name" value="SDR_fam"/>
</dbReference>
<dbReference type="Proteomes" id="UP001265746">
    <property type="component" value="Unassembled WGS sequence"/>
</dbReference>
<organism evidence="4 5">
    <name type="scientific">Phomopsis amygdali</name>
    <name type="common">Fusicoccum amygdali</name>
    <dbReference type="NCBI Taxonomy" id="1214568"/>
    <lineage>
        <taxon>Eukaryota</taxon>
        <taxon>Fungi</taxon>
        <taxon>Dikarya</taxon>
        <taxon>Ascomycota</taxon>
        <taxon>Pezizomycotina</taxon>
        <taxon>Sordariomycetes</taxon>
        <taxon>Sordariomycetidae</taxon>
        <taxon>Diaporthales</taxon>
        <taxon>Diaporthaceae</taxon>
        <taxon>Diaporthe</taxon>
    </lineage>
</organism>
<sequence>MDVVLYTLPGSFLFKTSVILLLPKSATEGLEGFEKLIMGICTSKHASFDLDKDIPPLFGKVILVTGGNTGLGKKSIIEFAKHHPSEIWMTARDHVKAQSARHDIQREVPGAIVRILQLDLASLDSVKAAVRTFLSSAKRLDILLLNAGLGGSPPATTLDGYEIFFGTNHLGHALLTKLLMPLMLDTAALNQEIDSEDISKYNSQASDVRIVILTSAMMSCVPEGGIQFDKLKSTQSDIGTSFTHYGQSKLANTLFARRLAREYPQLTVTAVHPGIVKTGIEDKTAQHNVWAKLLLPLASPFMLAVDEGVKNQLWAATSEDVVSGEYYVPVGVTGKLPRLAADGGLAERLWEWTESELRNHNLDL</sequence>
<evidence type="ECO:0000313" key="5">
    <source>
        <dbReference type="Proteomes" id="UP001265746"/>
    </source>
</evidence>
<accession>A0AAD9S0P7</accession>
<comment type="similarity">
    <text evidence="1">Belongs to the short-chain dehydrogenases/reductases (SDR) family.</text>
</comment>
<reference evidence="4" key="1">
    <citation type="submission" date="2023-06" db="EMBL/GenBank/DDBJ databases">
        <authorList>
            <person name="Noh H."/>
        </authorList>
    </citation>
    <scope>NUCLEOTIDE SEQUENCE</scope>
    <source>
        <strain evidence="4">DUCC20226</strain>
    </source>
</reference>
<evidence type="ECO:0000256" key="1">
    <source>
        <dbReference type="ARBA" id="ARBA00006484"/>
    </source>
</evidence>
<keyword evidence="3" id="KW-0560">Oxidoreductase</keyword>
<evidence type="ECO:0000256" key="3">
    <source>
        <dbReference type="ARBA" id="ARBA00023002"/>
    </source>
</evidence>
<name>A0AAD9S0P7_PHOAM</name>
<dbReference type="SUPFAM" id="SSF51735">
    <property type="entry name" value="NAD(P)-binding Rossmann-fold domains"/>
    <property type="match status" value="1"/>
</dbReference>
<dbReference type="EMBL" id="JAUJFL010000013">
    <property type="protein sequence ID" value="KAK2595834.1"/>
    <property type="molecule type" value="Genomic_DNA"/>
</dbReference>
<dbReference type="PRINTS" id="PR00081">
    <property type="entry name" value="GDHRDH"/>
</dbReference>
<keyword evidence="5" id="KW-1185">Reference proteome</keyword>
<dbReference type="PANTHER" id="PTHR24320">
    <property type="entry name" value="RETINOL DEHYDROGENASE"/>
    <property type="match status" value="1"/>
</dbReference>
<dbReference type="Gene3D" id="3.40.50.720">
    <property type="entry name" value="NAD(P)-binding Rossmann-like Domain"/>
    <property type="match status" value="1"/>
</dbReference>
<proteinExistence type="inferred from homology"/>
<evidence type="ECO:0000256" key="2">
    <source>
        <dbReference type="ARBA" id="ARBA00022857"/>
    </source>
</evidence>
<protein>
    <submittedName>
        <fullName evidence="4">Uncharacterized protein</fullName>
    </submittedName>
</protein>
<evidence type="ECO:0000313" key="4">
    <source>
        <dbReference type="EMBL" id="KAK2595834.1"/>
    </source>
</evidence>
<gene>
    <name evidence="4" type="ORF">N8I77_013627</name>
</gene>
<dbReference type="GO" id="GO:0016491">
    <property type="term" value="F:oxidoreductase activity"/>
    <property type="evidence" value="ECO:0007669"/>
    <property type="project" value="UniProtKB-KW"/>
</dbReference>
<keyword evidence="2" id="KW-0521">NADP</keyword>